<dbReference type="Proteomes" id="UP001153269">
    <property type="component" value="Unassembled WGS sequence"/>
</dbReference>
<reference evidence="2" key="1">
    <citation type="submission" date="2020-03" db="EMBL/GenBank/DDBJ databases">
        <authorList>
            <person name="Weist P."/>
        </authorList>
    </citation>
    <scope>NUCLEOTIDE SEQUENCE</scope>
</reference>
<comment type="caution">
    <text evidence="2">The sequence shown here is derived from an EMBL/GenBank/DDBJ whole genome shotgun (WGS) entry which is preliminary data.</text>
</comment>
<dbReference type="EMBL" id="CADEAL010001391">
    <property type="protein sequence ID" value="CAB1431958.1"/>
    <property type="molecule type" value="Genomic_DNA"/>
</dbReference>
<evidence type="ECO:0000256" key="1">
    <source>
        <dbReference type="SAM" id="MobiDB-lite"/>
    </source>
</evidence>
<gene>
    <name evidence="2" type="ORF">PLEPLA_LOCUS20015</name>
</gene>
<evidence type="ECO:0000313" key="3">
    <source>
        <dbReference type="Proteomes" id="UP001153269"/>
    </source>
</evidence>
<feature type="region of interest" description="Disordered" evidence="1">
    <location>
        <begin position="55"/>
        <end position="89"/>
    </location>
</feature>
<feature type="compositionally biased region" description="Basic and acidic residues" evidence="1">
    <location>
        <begin position="65"/>
        <end position="89"/>
    </location>
</feature>
<name>A0A9N7YNE3_PLEPL</name>
<sequence>MFLQCYVGVDSETSIKVEKNKHGHWKQGSHINGLGSTQNHISAFRFLVEGSSQADLTISPGGKQEMTKERGSVEETGGKPLSRDSQPHL</sequence>
<dbReference type="AlphaFoldDB" id="A0A9N7YNE3"/>
<protein>
    <submittedName>
        <fullName evidence="2">Uncharacterized protein</fullName>
    </submittedName>
</protein>
<keyword evidence="3" id="KW-1185">Reference proteome</keyword>
<evidence type="ECO:0000313" key="2">
    <source>
        <dbReference type="EMBL" id="CAB1431958.1"/>
    </source>
</evidence>
<organism evidence="2 3">
    <name type="scientific">Pleuronectes platessa</name>
    <name type="common">European plaice</name>
    <dbReference type="NCBI Taxonomy" id="8262"/>
    <lineage>
        <taxon>Eukaryota</taxon>
        <taxon>Metazoa</taxon>
        <taxon>Chordata</taxon>
        <taxon>Craniata</taxon>
        <taxon>Vertebrata</taxon>
        <taxon>Euteleostomi</taxon>
        <taxon>Actinopterygii</taxon>
        <taxon>Neopterygii</taxon>
        <taxon>Teleostei</taxon>
        <taxon>Neoteleostei</taxon>
        <taxon>Acanthomorphata</taxon>
        <taxon>Carangaria</taxon>
        <taxon>Pleuronectiformes</taxon>
        <taxon>Pleuronectoidei</taxon>
        <taxon>Pleuronectidae</taxon>
        <taxon>Pleuronectes</taxon>
    </lineage>
</organism>
<accession>A0A9N7YNE3</accession>
<proteinExistence type="predicted"/>